<evidence type="ECO:0000313" key="1">
    <source>
        <dbReference type="EMBL" id="RKT71744.1"/>
    </source>
</evidence>
<dbReference type="RefSeq" id="WP_121231697.1">
    <property type="nucleotide sequence ID" value="NZ_JBIUBA010000001.1"/>
</dbReference>
<keyword evidence="2" id="KW-1185">Reference proteome</keyword>
<dbReference type="OrthoDB" id="2895671at2"/>
<reference evidence="1 2" key="1">
    <citation type="submission" date="2018-10" db="EMBL/GenBank/DDBJ databases">
        <title>Sequencing the genomes of 1000 actinobacteria strains.</title>
        <authorList>
            <person name="Klenk H.-P."/>
        </authorList>
    </citation>
    <scope>NUCLEOTIDE SEQUENCE [LARGE SCALE GENOMIC DNA]</scope>
    <source>
        <strain evidence="1 2">DSM 43911</strain>
    </source>
</reference>
<name>A0A495XG19_9PSEU</name>
<dbReference type="EMBL" id="RBXR01000001">
    <property type="protein sequence ID" value="RKT71744.1"/>
    <property type="molecule type" value="Genomic_DNA"/>
</dbReference>
<gene>
    <name evidence="1" type="ORF">DFJ66_5039</name>
</gene>
<organism evidence="1 2">
    <name type="scientific">Saccharothrix variisporea</name>
    <dbReference type="NCBI Taxonomy" id="543527"/>
    <lineage>
        <taxon>Bacteria</taxon>
        <taxon>Bacillati</taxon>
        <taxon>Actinomycetota</taxon>
        <taxon>Actinomycetes</taxon>
        <taxon>Pseudonocardiales</taxon>
        <taxon>Pseudonocardiaceae</taxon>
        <taxon>Saccharothrix</taxon>
    </lineage>
</organism>
<sequence length="82" mass="8690">MADYSSPFVAGPGGVMTDEVGVITGALELRTTFANGVVRAKVRYEGADEWYAITGASCRLADQRDHAAVHQVLLGVLNRPLG</sequence>
<proteinExistence type="predicted"/>
<dbReference type="AlphaFoldDB" id="A0A495XG19"/>
<comment type="caution">
    <text evidence="1">The sequence shown here is derived from an EMBL/GenBank/DDBJ whole genome shotgun (WGS) entry which is preliminary data.</text>
</comment>
<dbReference type="Proteomes" id="UP000272729">
    <property type="component" value="Unassembled WGS sequence"/>
</dbReference>
<protein>
    <submittedName>
        <fullName evidence="1">Uncharacterized protein</fullName>
    </submittedName>
</protein>
<evidence type="ECO:0000313" key="2">
    <source>
        <dbReference type="Proteomes" id="UP000272729"/>
    </source>
</evidence>
<accession>A0A495XG19</accession>